<keyword evidence="2" id="KW-1185">Reference proteome</keyword>
<dbReference type="EMBL" id="UYSU01033649">
    <property type="protein sequence ID" value="VDL92740.1"/>
    <property type="molecule type" value="Genomic_DNA"/>
</dbReference>
<dbReference type="AlphaFoldDB" id="A0A183SQ57"/>
<protein>
    <submittedName>
        <fullName evidence="1 3">Uncharacterized protein</fullName>
    </submittedName>
</protein>
<evidence type="ECO:0000313" key="2">
    <source>
        <dbReference type="Proteomes" id="UP000275846"/>
    </source>
</evidence>
<evidence type="ECO:0000313" key="3">
    <source>
        <dbReference type="WBParaSite" id="SSLN_0000655701-mRNA-1"/>
    </source>
</evidence>
<accession>A0A183SQ57</accession>
<dbReference type="Proteomes" id="UP000275846">
    <property type="component" value="Unassembled WGS sequence"/>
</dbReference>
<name>A0A183SQ57_SCHSO</name>
<reference evidence="3" key="1">
    <citation type="submission" date="2016-06" db="UniProtKB">
        <authorList>
            <consortium name="WormBaseParasite"/>
        </authorList>
    </citation>
    <scope>IDENTIFICATION</scope>
</reference>
<sequence length="96" mass="10783">MREADLLADSYCVEEIPRIYSIVITEPIVLQELLQLEETKSPGPDVMPAKLLKLAVELAEPLCLLFQASLAAGRSPPDWKTAWISPIHKWQSGFHK</sequence>
<dbReference type="OrthoDB" id="6818895at2759"/>
<reference evidence="1 2" key="2">
    <citation type="submission" date="2018-11" db="EMBL/GenBank/DDBJ databases">
        <authorList>
            <consortium name="Pathogen Informatics"/>
        </authorList>
    </citation>
    <scope>NUCLEOTIDE SEQUENCE [LARGE SCALE GENOMIC DNA]</scope>
    <source>
        <strain evidence="1 2">NST_G2</strain>
    </source>
</reference>
<proteinExistence type="predicted"/>
<gene>
    <name evidence="1" type="ORF">SSLN_LOCUS6355</name>
</gene>
<organism evidence="3">
    <name type="scientific">Schistocephalus solidus</name>
    <name type="common">Tapeworm</name>
    <dbReference type="NCBI Taxonomy" id="70667"/>
    <lineage>
        <taxon>Eukaryota</taxon>
        <taxon>Metazoa</taxon>
        <taxon>Spiralia</taxon>
        <taxon>Lophotrochozoa</taxon>
        <taxon>Platyhelminthes</taxon>
        <taxon>Cestoda</taxon>
        <taxon>Eucestoda</taxon>
        <taxon>Diphyllobothriidea</taxon>
        <taxon>Diphyllobothriidae</taxon>
        <taxon>Schistocephalus</taxon>
    </lineage>
</organism>
<dbReference type="WBParaSite" id="SSLN_0000655701-mRNA-1">
    <property type="protein sequence ID" value="SSLN_0000655701-mRNA-1"/>
    <property type="gene ID" value="SSLN_0000655701"/>
</dbReference>
<evidence type="ECO:0000313" key="1">
    <source>
        <dbReference type="EMBL" id="VDL92740.1"/>
    </source>
</evidence>